<protein>
    <submittedName>
        <fullName evidence="1">Uncharacterized protein</fullName>
    </submittedName>
</protein>
<dbReference type="EMBL" id="JASCZI010030248">
    <property type="protein sequence ID" value="MED6119788.1"/>
    <property type="molecule type" value="Genomic_DNA"/>
</dbReference>
<dbReference type="Proteomes" id="UP001341840">
    <property type="component" value="Unassembled WGS sequence"/>
</dbReference>
<keyword evidence="2" id="KW-1185">Reference proteome</keyword>
<gene>
    <name evidence="1" type="ORF">PIB30_014836</name>
</gene>
<evidence type="ECO:0000313" key="2">
    <source>
        <dbReference type="Proteomes" id="UP001341840"/>
    </source>
</evidence>
<name>A0ABU6R752_9FABA</name>
<organism evidence="1 2">
    <name type="scientific">Stylosanthes scabra</name>
    <dbReference type="NCBI Taxonomy" id="79078"/>
    <lineage>
        <taxon>Eukaryota</taxon>
        <taxon>Viridiplantae</taxon>
        <taxon>Streptophyta</taxon>
        <taxon>Embryophyta</taxon>
        <taxon>Tracheophyta</taxon>
        <taxon>Spermatophyta</taxon>
        <taxon>Magnoliopsida</taxon>
        <taxon>eudicotyledons</taxon>
        <taxon>Gunneridae</taxon>
        <taxon>Pentapetalae</taxon>
        <taxon>rosids</taxon>
        <taxon>fabids</taxon>
        <taxon>Fabales</taxon>
        <taxon>Fabaceae</taxon>
        <taxon>Papilionoideae</taxon>
        <taxon>50 kb inversion clade</taxon>
        <taxon>dalbergioids sensu lato</taxon>
        <taxon>Dalbergieae</taxon>
        <taxon>Pterocarpus clade</taxon>
        <taxon>Stylosanthes</taxon>
    </lineage>
</organism>
<reference evidence="1 2" key="1">
    <citation type="journal article" date="2023" name="Plants (Basel)">
        <title>Bridging the Gap: Combining Genomics and Transcriptomics Approaches to Understand Stylosanthes scabra, an Orphan Legume from the Brazilian Caatinga.</title>
        <authorList>
            <person name="Ferreira-Neto J.R.C."/>
            <person name="da Silva M.D."/>
            <person name="Binneck E."/>
            <person name="de Melo N.F."/>
            <person name="da Silva R.H."/>
            <person name="de Melo A.L.T.M."/>
            <person name="Pandolfi V."/>
            <person name="Bustamante F.O."/>
            <person name="Brasileiro-Vidal A.C."/>
            <person name="Benko-Iseppon A.M."/>
        </authorList>
    </citation>
    <scope>NUCLEOTIDE SEQUENCE [LARGE SCALE GENOMIC DNA]</scope>
    <source>
        <tissue evidence="1">Leaves</tissue>
    </source>
</reference>
<sequence length="90" mass="10148">MNPTKLKTEGYKAMKRLRLLQFANVNLVGDFKCLSTDFRWFCWVFVVSIPKRGLRARATAASDPSKSVAIALKTWPVSVATILAAYRHAF</sequence>
<accession>A0ABU6R752</accession>
<evidence type="ECO:0000313" key="1">
    <source>
        <dbReference type="EMBL" id="MED6119788.1"/>
    </source>
</evidence>
<proteinExistence type="predicted"/>
<comment type="caution">
    <text evidence="1">The sequence shown here is derived from an EMBL/GenBank/DDBJ whole genome shotgun (WGS) entry which is preliminary data.</text>
</comment>